<comment type="similarity">
    <text evidence="2">Belongs to the TRAFAC class TrmE-Era-EngA-EngB-Septin-like GTPase superfamily. EngB GTPase family.</text>
</comment>
<gene>
    <name evidence="9" type="primary">LOC102706827</name>
</gene>
<evidence type="ECO:0000256" key="2">
    <source>
        <dbReference type="ARBA" id="ARBA00009638"/>
    </source>
</evidence>
<dbReference type="KEGG" id="obr:102706827"/>
<evidence type="ECO:0000259" key="8">
    <source>
        <dbReference type="PROSITE" id="PS51706"/>
    </source>
</evidence>
<sequence length="570" mass="63600">MPLHVRIREKTSIASWVSFRRNWSGGGIAGGKKSGKREDATRKGTRTVGGNKSEKREAYKETRGHAGQRRRWSDGSGRADAEKNASGVVRRKSKGDDDKWNGDHGDTSYSKSKLIRNGPSTMTRGKASARKGNRFRSQSSDEDDLHTVKRSNNMVSGVSRGGRSKRMVSGIGREGKDQSVLSKNAEASKGKRFDTSTRVSQQKEAATNANMDDHVAEGKKSDDPSQIAEEKPRPRRTRVLDKTGKKIRVVKKDSVSDTEEPLPPKKRKRMKLDPYDTSNKRLEDSTTNKDVFSAEKIPEKSSPEETEMSINSKFRAIQPSSSIISYVEDNLLGRRRLNEIKNAGYNVKLSAPLDNVPFSTNADRDRIEENVFRNKLEFFAAAKISSSFPPPTIPEIAFAGVSNVGKSSLLNALTRQWGVVRTSDKPGLTQTINFFRLASKLCLVDLPGYGFAYAKDEVKDSWQELVKEYVSTRVGLERVCLLVHTKRGMKPLDYELVDLMERSKTPYQIVLTKTDLVFPIDVARRAMEIQESLKKKKSVVNPVMMVSSKTGAGVRNLRGVLGKLARFIKP</sequence>
<feature type="compositionally biased region" description="Polar residues" evidence="7">
    <location>
        <begin position="196"/>
        <end position="210"/>
    </location>
</feature>
<keyword evidence="3" id="KW-0479">Metal-binding</keyword>
<evidence type="ECO:0000256" key="7">
    <source>
        <dbReference type="SAM" id="MobiDB-lite"/>
    </source>
</evidence>
<evidence type="ECO:0000256" key="3">
    <source>
        <dbReference type="ARBA" id="ARBA00022723"/>
    </source>
</evidence>
<evidence type="ECO:0000313" key="10">
    <source>
        <dbReference type="Proteomes" id="UP000006038"/>
    </source>
</evidence>
<name>J3LU42_ORYBR</name>
<organism evidence="9">
    <name type="scientific">Oryza brachyantha</name>
    <name type="common">malo sina</name>
    <dbReference type="NCBI Taxonomy" id="4533"/>
    <lineage>
        <taxon>Eukaryota</taxon>
        <taxon>Viridiplantae</taxon>
        <taxon>Streptophyta</taxon>
        <taxon>Embryophyta</taxon>
        <taxon>Tracheophyta</taxon>
        <taxon>Spermatophyta</taxon>
        <taxon>Magnoliopsida</taxon>
        <taxon>Liliopsida</taxon>
        <taxon>Poales</taxon>
        <taxon>Poaceae</taxon>
        <taxon>BOP clade</taxon>
        <taxon>Oryzoideae</taxon>
        <taxon>Oryzeae</taxon>
        <taxon>Oryzinae</taxon>
        <taxon>Oryza</taxon>
    </lineage>
</organism>
<evidence type="ECO:0000256" key="1">
    <source>
        <dbReference type="ARBA" id="ARBA00001946"/>
    </source>
</evidence>
<feature type="compositionally biased region" description="Basic and acidic residues" evidence="7">
    <location>
        <begin position="94"/>
        <end position="106"/>
    </location>
</feature>
<dbReference type="Gene3D" id="3.40.50.300">
    <property type="entry name" value="P-loop containing nucleotide triphosphate hydrolases"/>
    <property type="match status" value="1"/>
</dbReference>
<dbReference type="RefSeq" id="XP_006650793.1">
    <property type="nucleotide sequence ID" value="XM_006650730.2"/>
</dbReference>
<keyword evidence="6" id="KW-0342">GTP-binding</keyword>
<evidence type="ECO:0000256" key="4">
    <source>
        <dbReference type="ARBA" id="ARBA00022741"/>
    </source>
</evidence>
<dbReference type="CDD" id="cd01876">
    <property type="entry name" value="YihA_EngB"/>
    <property type="match status" value="1"/>
</dbReference>
<dbReference type="EnsemblPlants" id="OB03G45680.1">
    <property type="protein sequence ID" value="OB03G45680.1"/>
    <property type="gene ID" value="OB03G45680"/>
</dbReference>
<proteinExistence type="inferred from homology"/>
<feature type="compositionally biased region" description="Basic and acidic residues" evidence="7">
    <location>
        <begin position="52"/>
        <end position="64"/>
    </location>
</feature>
<accession>J3LU42</accession>
<dbReference type="InterPro" id="IPR030393">
    <property type="entry name" value="G_ENGB_dom"/>
</dbReference>
<feature type="compositionally biased region" description="Basic and acidic residues" evidence="7">
    <location>
        <begin position="271"/>
        <end position="287"/>
    </location>
</feature>
<dbReference type="InterPro" id="IPR027417">
    <property type="entry name" value="P-loop_NTPase"/>
</dbReference>
<evidence type="ECO:0000256" key="6">
    <source>
        <dbReference type="ARBA" id="ARBA00023134"/>
    </source>
</evidence>
<dbReference type="Gramene" id="OB03G45680.1">
    <property type="protein sequence ID" value="OB03G45680.1"/>
    <property type="gene ID" value="OB03G45680"/>
</dbReference>
<evidence type="ECO:0000313" key="9">
    <source>
        <dbReference type="EnsemblPlants" id="OB03G45680.1"/>
    </source>
</evidence>
<reference evidence="9" key="1">
    <citation type="journal article" date="2013" name="Nat. Commun.">
        <title>Whole-genome sequencing of Oryza brachyantha reveals mechanisms underlying Oryza genome evolution.</title>
        <authorList>
            <person name="Chen J."/>
            <person name="Huang Q."/>
            <person name="Gao D."/>
            <person name="Wang J."/>
            <person name="Lang Y."/>
            <person name="Liu T."/>
            <person name="Li B."/>
            <person name="Bai Z."/>
            <person name="Luis Goicoechea J."/>
            <person name="Liang C."/>
            <person name="Chen C."/>
            <person name="Zhang W."/>
            <person name="Sun S."/>
            <person name="Liao Y."/>
            <person name="Zhang X."/>
            <person name="Yang L."/>
            <person name="Song C."/>
            <person name="Wang M."/>
            <person name="Shi J."/>
            <person name="Liu G."/>
            <person name="Liu J."/>
            <person name="Zhou H."/>
            <person name="Zhou W."/>
            <person name="Yu Q."/>
            <person name="An N."/>
            <person name="Chen Y."/>
            <person name="Cai Q."/>
            <person name="Wang B."/>
            <person name="Liu B."/>
            <person name="Min J."/>
            <person name="Huang Y."/>
            <person name="Wu H."/>
            <person name="Li Z."/>
            <person name="Zhang Y."/>
            <person name="Yin Y."/>
            <person name="Song W."/>
            <person name="Jiang J."/>
            <person name="Jackson S.A."/>
            <person name="Wing R.A."/>
            <person name="Wang J."/>
            <person name="Chen M."/>
        </authorList>
    </citation>
    <scope>NUCLEOTIDE SEQUENCE [LARGE SCALE GENOMIC DNA]</scope>
    <source>
        <strain evidence="9">cv. IRGC 101232</strain>
    </source>
</reference>
<evidence type="ECO:0000256" key="5">
    <source>
        <dbReference type="ARBA" id="ARBA00022842"/>
    </source>
</evidence>
<dbReference type="OrthoDB" id="391988at2759"/>
<keyword evidence="5" id="KW-0460">Magnesium</keyword>
<feature type="compositionally biased region" description="Basic and acidic residues" evidence="7">
    <location>
        <begin position="211"/>
        <end position="255"/>
    </location>
</feature>
<dbReference type="Pfam" id="PF01926">
    <property type="entry name" value="MMR_HSR1"/>
    <property type="match status" value="1"/>
</dbReference>
<dbReference type="STRING" id="4533.J3LU42"/>
<dbReference type="HOGENOM" id="CLU_030218_1_0_1"/>
<dbReference type="eggNOG" id="KOG2486">
    <property type="taxonomic scope" value="Eukaryota"/>
</dbReference>
<reference evidence="9" key="2">
    <citation type="submission" date="2013-04" db="UniProtKB">
        <authorList>
            <consortium name="EnsemblPlants"/>
        </authorList>
    </citation>
    <scope>IDENTIFICATION</scope>
</reference>
<dbReference type="PANTHER" id="PTHR47560">
    <property type="entry name" value="EXPRESSED PROTEIN"/>
    <property type="match status" value="1"/>
</dbReference>
<comment type="cofactor">
    <cofactor evidence="1">
        <name>Mg(2+)</name>
        <dbReference type="ChEBI" id="CHEBI:18420"/>
    </cofactor>
</comment>
<feature type="region of interest" description="Disordered" evidence="7">
    <location>
        <begin position="22"/>
        <end position="287"/>
    </location>
</feature>
<feature type="compositionally biased region" description="Basic and acidic residues" evidence="7">
    <location>
        <begin position="186"/>
        <end position="195"/>
    </location>
</feature>
<dbReference type="InterPro" id="IPR019987">
    <property type="entry name" value="GTP-bd_ribosome_bio_YsxC"/>
</dbReference>
<keyword evidence="10" id="KW-1185">Reference proteome</keyword>
<dbReference type="GO" id="GO:0005525">
    <property type="term" value="F:GTP binding"/>
    <property type="evidence" value="ECO:0007669"/>
    <property type="project" value="UniProtKB-KW"/>
</dbReference>
<feature type="domain" description="EngB-type G" evidence="8">
    <location>
        <begin position="392"/>
        <end position="567"/>
    </location>
</feature>
<feature type="compositionally biased region" description="Basic and acidic residues" evidence="7">
    <location>
        <begin position="71"/>
        <end position="83"/>
    </location>
</feature>
<dbReference type="NCBIfam" id="TIGR03598">
    <property type="entry name" value="GTPase_YsxC"/>
    <property type="match status" value="1"/>
</dbReference>
<dbReference type="PANTHER" id="PTHR47560:SF1">
    <property type="entry name" value="EXPRESSED PROTEIN"/>
    <property type="match status" value="1"/>
</dbReference>
<dbReference type="AlphaFoldDB" id="J3LU42"/>
<dbReference type="InterPro" id="IPR006073">
    <property type="entry name" value="GTP-bd"/>
</dbReference>
<dbReference type="SUPFAM" id="SSF52540">
    <property type="entry name" value="P-loop containing nucleoside triphosphate hydrolases"/>
    <property type="match status" value="1"/>
</dbReference>
<protein>
    <recommendedName>
        <fullName evidence="8">EngB-type G domain-containing protein</fullName>
    </recommendedName>
</protein>
<dbReference type="PROSITE" id="PS51706">
    <property type="entry name" value="G_ENGB"/>
    <property type="match status" value="1"/>
</dbReference>
<dbReference type="HAMAP" id="MF_00321">
    <property type="entry name" value="GTPase_EngB"/>
    <property type="match status" value="1"/>
</dbReference>
<dbReference type="Proteomes" id="UP000006038">
    <property type="component" value="Chromosome 3"/>
</dbReference>
<dbReference type="GO" id="GO:0046872">
    <property type="term" value="F:metal ion binding"/>
    <property type="evidence" value="ECO:0007669"/>
    <property type="project" value="UniProtKB-KW"/>
</dbReference>
<dbReference type="GeneID" id="102706827"/>
<dbReference type="OMA" id="RVASWNN"/>
<keyword evidence="4" id="KW-0547">Nucleotide-binding</keyword>